<dbReference type="InParanoid" id="F6ZJ39"/>
<dbReference type="PANTHER" id="PTHR13815">
    <property type="entry name" value="GOLGIN-84"/>
    <property type="match status" value="1"/>
</dbReference>
<feature type="compositionally biased region" description="Low complexity" evidence="11">
    <location>
        <begin position="119"/>
        <end position="129"/>
    </location>
</feature>
<keyword evidence="5" id="KW-0333">Golgi apparatus</keyword>
<evidence type="ECO:0000256" key="4">
    <source>
        <dbReference type="ARBA" id="ARBA00022989"/>
    </source>
</evidence>
<dbReference type="HOGENOM" id="CLU_022484_0_0_1"/>
<evidence type="ECO:0000256" key="11">
    <source>
        <dbReference type="SAM" id="MobiDB-lite"/>
    </source>
</evidence>
<evidence type="ECO:0000256" key="12">
    <source>
        <dbReference type="SAM" id="Phobius"/>
    </source>
</evidence>
<keyword evidence="4 12" id="KW-1133">Transmembrane helix</keyword>
<evidence type="ECO:0000256" key="7">
    <source>
        <dbReference type="ARBA" id="ARBA00023136"/>
    </source>
</evidence>
<dbReference type="OMA" id="CSSYEAH"/>
<dbReference type="GeneTree" id="ENSGT00390000018470"/>
<organism evidence="13 14">
    <name type="scientific">Ciona intestinalis</name>
    <name type="common">Transparent sea squirt</name>
    <name type="synonym">Ascidia intestinalis</name>
    <dbReference type="NCBI Taxonomy" id="7719"/>
    <lineage>
        <taxon>Eukaryota</taxon>
        <taxon>Metazoa</taxon>
        <taxon>Chordata</taxon>
        <taxon>Tunicata</taxon>
        <taxon>Ascidiacea</taxon>
        <taxon>Phlebobranchia</taxon>
        <taxon>Cionidae</taxon>
        <taxon>Ciona</taxon>
    </lineage>
</organism>
<name>F6ZJ39_CIOIN</name>
<proteinExistence type="predicted"/>
<dbReference type="InterPro" id="IPR019177">
    <property type="entry name" value="Golgin_subfamily_A_member_5"/>
</dbReference>
<keyword evidence="14" id="KW-1185">Reference proteome</keyword>
<keyword evidence="6 10" id="KW-0175">Coiled coil</keyword>
<dbReference type="GO" id="GO:0031985">
    <property type="term" value="C:Golgi cisterna"/>
    <property type="evidence" value="ECO:0000318"/>
    <property type="project" value="GO_Central"/>
</dbReference>
<evidence type="ECO:0000256" key="6">
    <source>
        <dbReference type="ARBA" id="ARBA00023054"/>
    </source>
</evidence>
<feature type="coiled-coil region" evidence="10">
    <location>
        <begin position="471"/>
        <end position="635"/>
    </location>
</feature>
<keyword evidence="3 12" id="KW-0812">Transmembrane</keyword>
<evidence type="ECO:0000256" key="8">
    <source>
        <dbReference type="ARBA" id="ARBA00024833"/>
    </source>
</evidence>
<accession>F6ZJ39</accession>
<feature type="region of interest" description="Disordered" evidence="11">
    <location>
        <begin position="104"/>
        <end position="149"/>
    </location>
</feature>
<dbReference type="GO" id="GO:0000139">
    <property type="term" value="C:Golgi membrane"/>
    <property type="evidence" value="ECO:0000318"/>
    <property type="project" value="GO_Central"/>
</dbReference>
<evidence type="ECO:0000256" key="1">
    <source>
        <dbReference type="ARBA" id="ARBA00004409"/>
    </source>
</evidence>
<dbReference type="Pfam" id="PF09787">
    <property type="entry name" value="Golgin_A5"/>
    <property type="match status" value="1"/>
</dbReference>
<evidence type="ECO:0000256" key="3">
    <source>
        <dbReference type="ARBA" id="ARBA00022692"/>
    </source>
</evidence>
<dbReference type="AlphaFoldDB" id="F6ZJ39"/>
<evidence type="ECO:0000256" key="5">
    <source>
        <dbReference type="ARBA" id="ARBA00023034"/>
    </source>
</evidence>
<keyword evidence="7 12" id="KW-0472">Membrane</keyword>
<dbReference type="STRING" id="7719.ENSCINP00000003877"/>
<dbReference type="Proteomes" id="UP000008144">
    <property type="component" value="Chromosome 3"/>
</dbReference>
<evidence type="ECO:0000256" key="9">
    <source>
        <dbReference type="ARBA" id="ARBA00032404"/>
    </source>
</evidence>
<dbReference type="GO" id="GO:0000301">
    <property type="term" value="P:retrograde transport, vesicle recycling within Golgi"/>
    <property type="evidence" value="ECO:0000318"/>
    <property type="project" value="GO_Central"/>
</dbReference>
<dbReference type="FunCoup" id="F6ZJ39">
    <property type="interactions" value="231"/>
</dbReference>
<evidence type="ECO:0000313" key="14">
    <source>
        <dbReference type="Proteomes" id="UP000008144"/>
    </source>
</evidence>
<protein>
    <recommendedName>
        <fullName evidence="2">Golgin subfamily A member 5</fullName>
    </recommendedName>
    <alternativeName>
        <fullName evidence="9">Golgin-84</fullName>
    </alternativeName>
</protein>
<feature type="region of interest" description="Disordered" evidence="11">
    <location>
        <begin position="170"/>
        <end position="231"/>
    </location>
</feature>
<feature type="coiled-coil region" evidence="10">
    <location>
        <begin position="235"/>
        <end position="438"/>
    </location>
</feature>
<dbReference type="GO" id="GO:0007030">
    <property type="term" value="P:Golgi organization"/>
    <property type="evidence" value="ECO:0000318"/>
    <property type="project" value="GO_Central"/>
</dbReference>
<feature type="compositionally biased region" description="Low complexity" evidence="11">
    <location>
        <begin position="212"/>
        <end position="222"/>
    </location>
</feature>
<sequence length="736" mass="83131">MSWLNNLAGKAESLLNNIDQSAAEVIHKTVEQEEEVGVTAPVEDQLNKSFPQSSHAAANAKSAQLSRAKAHTLRRAAEIGKKKKVEDALFDFLNSDEKITRSRSVPVTPRITKSKSESGKLSSLSRSSSTADVDSKGSPNVPSTFEISRSSSFESINSKVMSKLNEEIGSAAAEQHETPSEGDAMTLPDSTASESEFEMVGSSAARSDRDSPSTSSIAESASMMQQPSNDIGMENRMLRTELASLHQELTQTSERSKKIREEHPHVPCMNINTKIIISDLQQTNRDLRNQCEDLQEEIKVKHSQLSAISMKLSEVQQLYELEKENTKQLKVENERLFLDQSEGSGMHARAMEELRSRLQEAEDTLAQERNFRNDERQEALNQRSRIESETQKIVETLQKSEHDRQSEKRKLDDISTEIRSLKNNLSSSKQELADYKQKAARILQSKERVIASLKGSGENDLSSSTINSLEAEEAMQERDQAKDEINSLRIEISDLRSEMQEVEEQHQEDMSSMHQELSEYKKNFQIESSGRREADAEVSRLQEEIRRNEEDLIRSRSSNQARLRDKEVEVERLRNQLMVRSQSSPQESELESRLRQLTEAVIQKQTQVESLSSEKSSLIVQMERMEGQIKRLSQEGGRQVSLNMEDDVVRNRGNMSHIPEFGGGGLDQGMVGKVRKAASVLDKFSIRLGIFLKRYPPARLFVLIYMGLLHVWVMIVLLTYSPEIHGHDFLSEAKPG</sequence>
<feature type="transmembrane region" description="Helical" evidence="12">
    <location>
        <begin position="700"/>
        <end position="720"/>
    </location>
</feature>
<evidence type="ECO:0000313" key="13">
    <source>
        <dbReference type="Ensembl" id="ENSCINP00000003877.3"/>
    </source>
</evidence>
<reference evidence="13" key="2">
    <citation type="journal article" date="2008" name="Genome Biol.">
        <title>Improved genome assembly and evidence-based global gene model set for the chordate Ciona intestinalis: new insight into intron and operon populations.</title>
        <authorList>
            <person name="Satou Y."/>
            <person name="Mineta K."/>
            <person name="Ogasawara M."/>
            <person name="Sasakura Y."/>
            <person name="Shoguchi E."/>
            <person name="Ueno K."/>
            <person name="Yamada L."/>
            <person name="Matsumoto J."/>
            <person name="Wasserscheid J."/>
            <person name="Dewar K."/>
            <person name="Wiley G.B."/>
            <person name="Macmil S.L."/>
            <person name="Roe B.A."/>
            <person name="Zeller R.W."/>
            <person name="Hastings K.E."/>
            <person name="Lemaire P."/>
            <person name="Lindquist E."/>
            <person name="Endo T."/>
            <person name="Hotta K."/>
            <person name="Inaba K."/>
        </authorList>
    </citation>
    <scope>NUCLEOTIDE SEQUENCE [LARGE SCALE GENOMIC DNA]</scope>
    <source>
        <strain evidence="13">wild type</strain>
    </source>
</reference>
<dbReference type="Ensembl" id="ENSCINT00000003877.3">
    <property type="protein sequence ID" value="ENSCINP00000003877.3"/>
    <property type="gene ID" value="ENSCING00000001926.3"/>
</dbReference>
<dbReference type="EMBL" id="EAAA01001728">
    <property type="status" value="NOT_ANNOTATED_CDS"/>
    <property type="molecule type" value="Genomic_DNA"/>
</dbReference>
<evidence type="ECO:0000256" key="10">
    <source>
        <dbReference type="SAM" id="Coils"/>
    </source>
</evidence>
<dbReference type="PANTHER" id="PTHR13815:SF7">
    <property type="entry name" value="GOLGIN SUBFAMILY A MEMBER 5"/>
    <property type="match status" value="1"/>
</dbReference>
<comment type="subcellular location">
    <subcellularLocation>
        <location evidence="1">Golgi apparatus membrane</location>
        <topology evidence="1">Single-pass type IV membrane protein</topology>
    </subcellularLocation>
</comment>
<evidence type="ECO:0000256" key="2">
    <source>
        <dbReference type="ARBA" id="ARBA00020370"/>
    </source>
</evidence>
<reference evidence="13" key="3">
    <citation type="submission" date="2025-08" db="UniProtKB">
        <authorList>
            <consortium name="Ensembl"/>
        </authorList>
    </citation>
    <scope>IDENTIFICATION</scope>
</reference>
<reference evidence="13" key="4">
    <citation type="submission" date="2025-09" db="UniProtKB">
        <authorList>
            <consortium name="Ensembl"/>
        </authorList>
    </citation>
    <scope>IDENTIFICATION</scope>
</reference>
<reference evidence="14" key="1">
    <citation type="journal article" date="2002" name="Science">
        <title>The draft genome of Ciona intestinalis: insights into chordate and vertebrate origins.</title>
        <authorList>
            <person name="Dehal P."/>
            <person name="Satou Y."/>
            <person name="Campbell R.K."/>
            <person name="Chapman J."/>
            <person name="Degnan B."/>
            <person name="De Tomaso A."/>
            <person name="Davidson B."/>
            <person name="Di Gregorio A."/>
            <person name="Gelpke M."/>
            <person name="Goodstein D.M."/>
            <person name="Harafuji N."/>
            <person name="Hastings K.E."/>
            <person name="Ho I."/>
            <person name="Hotta K."/>
            <person name="Huang W."/>
            <person name="Kawashima T."/>
            <person name="Lemaire P."/>
            <person name="Martinez D."/>
            <person name="Meinertzhagen I.A."/>
            <person name="Necula S."/>
            <person name="Nonaka M."/>
            <person name="Putnam N."/>
            <person name="Rash S."/>
            <person name="Saiga H."/>
            <person name="Satake M."/>
            <person name="Terry A."/>
            <person name="Yamada L."/>
            <person name="Wang H.G."/>
            <person name="Awazu S."/>
            <person name="Azumi K."/>
            <person name="Boore J."/>
            <person name="Branno M."/>
            <person name="Chin-Bow S."/>
            <person name="DeSantis R."/>
            <person name="Doyle S."/>
            <person name="Francino P."/>
            <person name="Keys D.N."/>
            <person name="Haga S."/>
            <person name="Hayashi H."/>
            <person name="Hino K."/>
            <person name="Imai K.S."/>
            <person name="Inaba K."/>
            <person name="Kano S."/>
            <person name="Kobayashi K."/>
            <person name="Kobayashi M."/>
            <person name="Lee B.I."/>
            <person name="Makabe K.W."/>
            <person name="Manohar C."/>
            <person name="Matassi G."/>
            <person name="Medina M."/>
            <person name="Mochizuki Y."/>
            <person name="Mount S."/>
            <person name="Morishita T."/>
            <person name="Miura S."/>
            <person name="Nakayama A."/>
            <person name="Nishizaka S."/>
            <person name="Nomoto H."/>
            <person name="Ohta F."/>
            <person name="Oishi K."/>
            <person name="Rigoutsos I."/>
            <person name="Sano M."/>
            <person name="Sasaki A."/>
            <person name="Sasakura Y."/>
            <person name="Shoguchi E."/>
            <person name="Shin-i T."/>
            <person name="Spagnuolo A."/>
            <person name="Stainier D."/>
            <person name="Suzuki M.M."/>
            <person name="Tassy O."/>
            <person name="Takatori N."/>
            <person name="Tokuoka M."/>
            <person name="Yagi K."/>
            <person name="Yoshizaki F."/>
            <person name="Wada S."/>
            <person name="Zhang C."/>
            <person name="Hyatt P.D."/>
            <person name="Larimer F."/>
            <person name="Detter C."/>
            <person name="Doggett N."/>
            <person name="Glavina T."/>
            <person name="Hawkins T."/>
            <person name="Richardson P."/>
            <person name="Lucas S."/>
            <person name="Kohara Y."/>
            <person name="Levine M."/>
            <person name="Satoh N."/>
            <person name="Rokhsar D.S."/>
        </authorList>
    </citation>
    <scope>NUCLEOTIDE SEQUENCE [LARGE SCALE GENOMIC DNA]</scope>
</reference>
<comment type="function">
    <text evidence="8">Involved in maintaining Golgi structure. Stimulates the formation of Golgi stacks and ribbons. Involved in intra-Golgi retrograde transport.</text>
</comment>